<evidence type="ECO:0000256" key="2">
    <source>
        <dbReference type="ARBA" id="ARBA00023002"/>
    </source>
</evidence>
<dbReference type="InterPro" id="IPR036291">
    <property type="entry name" value="NAD(P)-bd_dom_sf"/>
</dbReference>
<dbReference type="SMART" id="SM00822">
    <property type="entry name" value="PKS_KR"/>
    <property type="match status" value="1"/>
</dbReference>
<dbReference type="Gene3D" id="3.40.50.720">
    <property type="entry name" value="NAD(P)-binding Rossmann-like Domain"/>
    <property type="match status" value="1"/>
</dbReference>
<protein>
    <submittedName>
        <fullName evidence="4">Unannotated protein</fullName>
    </submittedName>
</protein>
<dbReference type="EMBL" id="CAEZUP010000007">
    <property type="protein sequence ID" value="CAB4599694.1"/>
    <property type="molecule type" value="Genomic_DNA"/>
</dbReference>
<dbReference type="SUPFAM" id="SSF51735">
    <property type="entry name" value="NAD(P)-binding Rossmann-fold domains"/>
    <property type="match status" value="1"/>
</dbReference>
<gene>
    <name evidence="4" type="ORF">UFOPK1835_00303</name>
</gene>
<sequence length="301" mass="31016">MADIGFDGKVAIITGAGGGLGRHHALELASRGARLVINDLGGSLSGEGGDVGPAQSVVREILDLGGEAVADGNSVATAEGGKAIVQTAVDAFGTVDILVNNAGILRDKSFHNLDQAMIESVIQVHLLGAFNVTQPAFQIMREKGYGRIVSTSSNSGILGNFGQANYGAAKMGLVGLTRVLAIEGRKNNIKANAIAPVALTRMTEEMFGAAGDALDPALVSPLVAYLSSEACEPTGEIFSAAGGIISRFFIGLTPGYYNPNLTAEDVAEHLSIIRDETGYIVPEDSSGEISKIVKTVMGDAD</sequence>
<keyword evidence="2" id="KW-0560">Oxidoreductase</keyword>
<dbReference type="GO" id="GO:0016491">
    <property type="term" value="F:oxidoreductase activity"/>
    <property type="evidence" value="ECO:0007669"/>
    <property type="project" value="UniProtKB-KW"/>
</dbReference>
<accession>A0A6J6GKR2</accession>
<dbReference type="PROSITE" id="PS00061">
    <property type="entry name" value="ADH_SHORT"/>
    <property type="match status" value="1"/>
</dbReference>
<dbReference type="InterPro" id="IPR002347">
    <property type="entry name" value="SDR_fam"/>
</dbReference>
<comment type="similarity">
    <text evidence="1">Belongs to the short-chain dehydrogenases/reductases (SDR) family.</text>
</comment>
<evidence type="ECO:0000313" key="4">
    <source>
        <dbReference type="EMBL" id="CAB4599694.1"/>
    </source>
</evidence>
<reference evidence="4" key="1">
    <citation type="submission" date="2020-05" db="EMBL/GenBank/DDBJ databases">
        <authorList>
            <person name="Chiriac C."/>
            <person name="Salcher M."/>
            <person name="Ghai R."/>
            <person name="Kavagutti S V."/>
        </authorList>
    </citation>
    <scope>NUCLEOTIDE SEQUENCE</scope>
</reference>
<name>A0A6J6GKR2_9ZZZZ</name>
<organism evidence="4">
    <name type="scientific">freshwater metagenome</name>
    <dbReference type="NCBI Taxonomy" id="449393"/>
    <lineage>
        <taxon>unclassified sequences</taxon>
        <taxon>metagenomes</taxon>
        <taxon>ecological metagenomes</taxon>
    </lineage>
</organism>
<dbReference type="InterPro" id="IPR051687">
    <property type="entry name" value="Peroxisomal_Beta-Oxidation"/>
</dbReference>
<feature type="domain" description="Ketoreductase" evidence="3">
    <location>
        <begin position="9"/>
        <end position="200"/>
    </location>
</feature>
<dbReference type="PRINTS" id="PR00080">
    <property type="entry name" value="SDRFAMILY"/>
</dbReference>
<dbReference type="InterPro" id="IPR057326">
    <property type="entry name" value="KR_dom"/>
</dbReference>
<evidence type="ECO:0000259" key="3">
    <source>
        <dbReference type="SMART" id="SM00822"/>
    </source>
</evidence>
<proteinExistence type="inferred from homology"/>
<dbReference type="PANTHER" id="PTHR45024:SF2">
    <property type="entry name" value="SCP2 DOMAIN-CONTAINING PROTEIN"/>
    <property type="match status" value="1"/>
</dbReference>
<dbReference type="Pfam" id="PF00106">
    <property type="entry name" value="adh_short"/>
    <property type="match status" value="1"/>
</dbReference>
<dbReference type="PRINTS" id="PR00081">
    <property type="entry name" value="GDHRDH"/>
</dbReference>
<dbReference type="PANTHER" id="PTHR45024">
    <property type="entry name" value="DEHYDROGENASES, SHORT CHAIN"/>
    <property type="match status" value="1"/>
</dbReference>
<dbReference type="InterPro" id="IPR020904">
    <property type="entry name" value="Sc_DH/Rdtase_CS"/>
</dbReference>
<evidence type="ECO:0000256" key="1">
    <source>
        <dbReference type="ARBA" id="ARBA00006484"/>
    </source>
</evidence>
<dbReference type="AlphaFoldDB" id="A0A6J6GKR2"/>